<evidence type="ECO:0000256" key="3">
    <source>
        <dbReference type="ARBA" id="ARBA00022917"/>
    </source>
</evidence>
<protein>
    <recommendedName>
        <fullName evidence="4 5">Eukaryotic translation initiation factor 3 subunit E</fullName>
        <shortName evidence="4">eIF3e</shortName>
    </recommendedName>
    <alternativeName>
        <fullName evidence="4">Eukaryotic translation initiation factor 3 subunit 6</fullName>
    </alternativeName>
</protein>
<dbReference type="GO" id="GO:0003743">
    <property type="term" value="F:translation initiation factor activity"/>
    <property type="evidence" value="ECO:0007669"/>
    <property type="project" value="UniProtKB-UniRule"/>
</dbReference>
<dbReference type="Pfam" id="PF09440">
    <property type="entry name" value="eIF3_N"/>
    <property type="match status" value="1"/>
</dbReference>
<comment type="subcellular location">
    <subcellularLocation>
        <location evidence="4 5">Cytoplasm</location>
    </subcellularLocation>
</comment>
<dbReference type="PANTHER" id="PTHR10317">
    <property type="entry name" value="EUKARYOTIC TRANSLATION INITIATION FACTOR 3 SUBUNIT E"/>
    <property type="match status" value="1"/>
</dbReference>
<dbReference type="eggNOG" id="KOG2758">
    <property type="taxonomic scope" value="Eukaryota"/>
</dbReference>
<evidence type="ECO:0000256" key="2">
    <source>
        <dbReference type="ARBA" id="ARBA00022540"/>
    </source>
</evidence>
<dbReference type="RefSeq" id="XP_014158290.1">
    <property type="nucleotide sequence ID" value="XM_014302815.1"/>
</dbReference>
<dbReference type="SMART" id="SM00088">
    <property type="entry name" value="PINT"/>
    <property type="match status" value="1"/>
</dbReference>
<reference evidence="7 8" key="1">
    <citation type="submission" date="2011-02" db="EMBL/GenBank/DDBJ databases">
        <title>The Genome Sequence of Sphaeroforma arctica JP610.</title>
        <authorList>
            <consortium name="The Broad Institute Genome Sequencing Platform"/>
            <person name="Russ C."/>
            <person name="Cuomo C."/>
            <person name="Young S.K."/>
            <person name="Zeng Q."/>
            <person name="Gargeya S."/>
            <person name="Alvarado L."/>
            <person name="Berlin A."/>
            <person name="Chapman S.B."/>
            <person name="Chen Z."/>
            <person name="Freedman E."/>
            <person name="Gellesch M."/>
            <person name="Goldberg J."/>
            <person name="Griggs A."/>
            <person name="Gujja S."/>
            <person name="Heilman E."/>
            <person name="Heiman D."/>
            <person name="Howarth C."/>
            <person name="Mehta T."/>
            <person name="Neiman D."/>
            <person name="Pearson M."/>
            <person name="Roberts A."/>
            <person name="Saif S."/>
            <person name="Shea T."/>
            <person name="Shenoy N."/>
            <person name="Sisk P."/>
            <person name="Stolte C."/>
            <person name="Sykes S."/>
            <person name="White J."/>
            <person name="Yandava C."/>
            <person name="Burger G."/>
            <person name="Gray M.W."/>
            <person name="Holland P.W.H."/>
            <person name="King N."/>
            <person name="Lang F.B.F."/>
            <person name="Roger A.J."/>
            <person name="Ruiz-Trillo I."/>
            <person name="Haas B."/>
            <person name="Nusbaum C."/>
            <person name="Birren B."/>
        </authorList>
    </citation>
    <scope>NUCLEOTIDE SEQUENCE [LARGE SCALE GENOMIC DNA]</scope>
    <source>
        <strain evidence="7 8">JP610</strain>
    </source>
</reference>
<evidence type="ECO:0000256" key="5">
    <source>
        <dbReference type="PIRNR" id="PIRNR016255"/>
    </source>
</evidence>
<dbReference type="HAMAP" id="MF_03004">
    <property type="entry name" value="eIF3e"/>
    <property type="match status" value="1"/>
</dbReference>
<dbReference type="GO" id="GO:0001732">
    <property type="term" value="P:formation of cytoplasmic translation initiation complex"/>
    <property type="evidence" value="ECO:0007669"/>
    <property type="project" value="UniProtKB-UniRule"/>
</dbReference>
<proteinExistence type="inferred from homology"/>
<dbReference type="InterPro" id="IPR016650">
    <property type="entry name" value="eIF3e"/>
</dbReference>
<comment type="function">
    <text evidence="4">Component of the eukaryotic translation initiation factor 3 (eIF-3) complex, which is involved in protein synthesis of a specialized repertoire of mRNAs and, together with other initiation factors, stimulates binding of mRNA and methionyl-tRNAi to the 40S ribosome. The eIF-3 complex specifically targets and initiates translation of a subset of mRNAs involved in cell proliferation.</text>
</comment>
<dbReference type="Pfam" id="PF01399">
    <property type="entry name" value="PCI"/>
    <property type="match status" value="1"/>
</dbReference>
<dbReference type="SMART" id="SM01186">
    <property type="entry name" value="eIF3_N"/>
    <property type="match status" value="1"/>
</dbReference>
<dbReference type="GeneID" id="25903885"/>
<name>A0A0L0G816_9EUKA</name>
<dbReference type="OrthoDB" id="417252at2759"/>
<dbReference type="AlphaFoldDB" id="A0A0L0G816"/>
<dbReference type="InterPro" id="IPR019010">
    <property type="entry name" value="eIF3e_N"/>
</dbReference>
<feature type="domain" description="PCI" evidence="6">
    <location>
        <begin position="222"/>
        <end position="395"/>
    </location>
</feature>
<dbReference type="GO" id="GO:0016282">
    <property type="term" value="C:eukaryotic 43S preinitiation complex"/>
    <property type="evidence" value="ECO:0007669"/>
    <property type="project" value="UniProtKB-UniRule"/>
</dbReference>
<keyword evidence="2 4" id="KW-0396">Initiation factor</keyword>
<dbReference type="STRING" id="667725.A0A0L0G816"/>
<dbReference type="Proteomes" id="UP000054560">
    <property type="component" value="Unassembled WGS sequence"/>
</dbReference>
<comment type="subunit">
    <text evidence="4 5">Component of the eukaryotic translation initiation factor 3 (eIF-3) complex.</text>
</comment>
<dbReference type="CDD" id="cd21378">
    <property type="entry name" value="eIF3E"/>
    <property type="match status" value="1"/>
</dbReference>
<dbReference type="InterPro" id="IPR000717">
    <property type="entry name" value="PCI_dom"/>
</dbReference>
<accession>A0A0L0G816</accession>
<dbReference type="SUPFAM" id="SSF46785">
    <property type="entry name" value="Winged helix' DNA-binding domain"/>
    <property type="match status" value="1"/>
</dbReference>
<keyword evidence="3 4" id="KW-0648">Protein biosynthesis</keyword>
<evidence type="ECO:0000256" key="4">
    <source>
        <dbReference type="HAMAP-Rule" id="MF_03004"/>
    </source>
</evidence>
<dbReference type="GO" id="GO:0033290">
    <property type="term" value="C:eukaryotic 48S preinitiation complex"/>
    <property type="evidence" value="ECO:0007669"/>
    <property type="project" value="UniProtKB-UniRule"/>
</dbReference>
<sequence>MAKYDLTSTIAEYLDRHMVFPLLKFLVLKELYPAEEILTVKLDLLEKTCMVDYAADIYKGLHGLNEGDAAPESFSERREQVLTKLAELQQSTAPLTQALEQDWVLQELRQDKRFNQEYLTNTVKVDMACLDKLYEFAKFQFDIGNYSVTAEYLTNFRVLSLDADKCHGALWGKFASEILMHNWDTAMEDLNRLKESLDENKSGSALEQLQQRTWLLHWSLFVFFNHEKGRDGIIEMFFQPQYINTIQTTCPHILRYLTAAVICNTRRNYVVKELVKAIQRGSNQYRDPITEFLECLYVNFDFEGAQQKLRECEAVLENDFFLLACRDEFIENARMFIFETYCRIHQVISINSLGEKLNMTTDEAEVWIVNLIRNARLDAKIDSKMGTVIMGSQVPSVYHQVIEATKGLSFRSSAMIETIEKKANSSKSSSMGADF</sequence>
<dbReference type="GO" id="GO:0071540">
    <property type="term" value="C:eukaryotic translation initiation factor 3 complex, eIF3e"/>
    <property type="evidence" value="ECO:0007669"/>
    <property type="project" value="UniProtKB-UniRule"/>
</dbReference>
<dbReference type="PROSITE" id="PS50250">
    <property type="entry name" value="PCI"/>
    <property type="match status" value="1"/>
</dbReference>
<dbReference type="EMBL" id="KQ241767">
    <property type="protein sequence ID" value="KNC84388.1"/>
    <property type="molecule type" value="Genomic_DNA"/>
</dbReference>
<evidence type="ECO:0000256" key="1">
    <source>
        <dbReference type="ARBA" id="ARBA00022490"/>
    </source>
</evidence>
<evidence type="ECO:0000313" key="8">
    <source>
        <dbReference type="Proteomes" id="UP000054560"/>
    </source>
</evidence>
<dbReference type="InterPro" id="IPR036390">
    <property type="entry name" value="WH_DNA-bd_sf"/>
</dbReference>
<gene>
    <name evidence="7" type="ORF">SARC_03381</name>
</gene>
<evidence type="ECO:0000313" key="7">
    <source>
        <dbReference type="EMBL" id="KNC84388.1"/>
    </source>
</evidence>
<organism evidence="7 8">
    <name type="scientific">Sphaeroforma arctica JP610</name>
    <dbReference type="NCBI Taxonomy" id="667725"/>
    <lineage>
        <taxon>Eukaryota</taxon>
        <taxon>Ichthyosporea</taxon>
        <taxon>Ichthyophonida</taxon>
        <taxon>Sphaeroforma</taxon>
    </lineage>
</organism>
<comment type="similarity">
    <text evidence="4 5">Belongs to the eIF-3 subunit E family.</text>
</comment>
<evidence type="ECO:0000259" key="6">
    <source>
        <dbReference type="PROSITE" id="PS50250"/>
    </source>
</evidence>
<keyword evidence="1 4" id="KW-0963">Cytoplasm</keyword>
<dbReference type="PIRSF" id="PIRSF016255">
    <property type="entry name" value="eIF3e_su6"/>
    <property type="match status" value="1"/>
</dbReference>
<keyword evidence="8" id="KW-1185">Reference proteome</keyword>